<dbReference type="AlphaFoldDB" id="A0A6A6BVN8"/>
<dbReference type="InterPro" id="IPR006683">
    <property type="entry name" value="Thioestr_dom"/>
</dbReference>
<evidence type="ECO:0000256" key="1">
    <source>
        <dbReference type="SAM" id="MobiDB-lite"/>
    </source>
</evidence>
<dbReference type="PANTHER" id="PTHR47260">
    <property type="entry name" value="UPF0644 PROTEIN PB2B4.06"/>
    <property type="match status" value="1"/>
</dbReference>
<organism evidence="3 4">
    <name type="scientific">Zasmidium cellare ATCC 36951</name>
    <dbReference type="NCBI Taxonomy" id="1080233"/>
    <lineage>
        <taxon>Eukaryota</taxon>
        <taxon>Fungi</taxon>
        <taxon>Dikarya</taxon>
        <taxon>Ascomycota</taxon>
        <taxon>Pezizomycotina</taxon>
        <taxon>Dothideomycetes</taxon>
        <taxon>Dothideomycetidae</taxon>
        <taxon>Mycosphaerellales</taxon>
        <taxon>Mycosphaerellaceae</taxon>
        <taxon>Zasmidium</taxon>
    </lineage>
</organism>
<dbReference type="CDD" id="cd03443">
    <property type="entry name" value="PaaI_thioesterase"/>
    <property type="match status" value="1"/>
</dbReference>
<reference evidence="3" key="1">
    <citation type="journal article" date="2020" name="Stud. Mycol.">
        <title>101 Dothideomycetes genomes: a test case for predicting lifestyles and emergence of pathogens.</title>
        <authorList>
            <person name="Haridas S."/>
            <person name="Albert R."/>
            <person name="Binder M."/>
            <person name="Bloem J."/>
            <person name="Labutti K."/>
            <person name="Salamov A."/>
            <person name="Andreopoulos B."/>
            <person name="Baker S."/>
            <person name="Barry K."/>
            <person name="Bills G."/>
            <person name="Bluhm B."/>
            <person name="Cannon C."/>
            <person name="Castanera R."/>
            <person name="Culley D."/>
            <person name="Daum C."/>
            <person name="Ezra D."/>
            <person name="Gonzalez J."/>
            <person name="Henrissat B."/>
            <person name="Kuo A."/>
            <person name="Liang C."/>
            <person name="Lipzen A."/>
            <person name="Lutzoni F."/>
            <person name="Magnuson J."/>
            <person name="Mondo S."/>
            <person name="Nolan M."/>
            <person name="Ohm R."/>
            <person name="Pangilinan J."/>
            <person name="Park H.-J."/>
            <person name="Ramirez L."/>
            <person name="Alfaro M."/>
            <person name="Sun H."/>
            <person name="Tritt A."/>
            <person name="Yoshinaga Y."/>
            <person name="Zwiers L.-H."/>
            <person name="Turgeon B."/>
            <person name="Goodwin S."/>
            <person name="Spatafora J."/>
            <person name="Crous P."/>
            <person name="Grigoriev I."/>
        </authorList>
    </citation>
    <scope>NUCLEOTIDE SEQUENCE</scope>
    <source>
        <strain evidence="3">ATCC 36951</strain>
    </source>
</reference>
<dbReference type="OrthoDB" id="506431at2759"/>
<dbReference type="InterPro" id="IPR029069">
    <property type="entry name" value="HotDog_dom_sf"/>
</dbReference>
<keyword evidence="4" id="KW-1185">Reference proteome</keyword>
<dbReference type="SUPFAM" id="SSF54637">
    <property type="entry name" value="Thioesterase/thiol ester dehydrase-isomerase"/>
    <property type="match status" value="1"/>
</dbReference>
<evidence type="ECO:0000313" key="4">
    <source>
        <dbReference type="Proteomes" id="UP000799537"/>
    </source>
</evidence>
<protein>
    <recommendedName>
        <fullName evidence="2">Thioesterase domain-containing protein</fullName>
    </recommendedName>
</protein>
<evidence type="ECO:0000259" key="2">
    <source>
        <dbReference type="Pfam" id="PF03061"/>
    </source>
</evidence>
<dbReference type="InterPro" id="IPR052061">
    <property type="entry name" value="PTE-AB_protein"/>
</dbReference>
<sequence>MSSNSNPPSSSVKHANTAPTHPDFQLPWTQAILTDPETKIYMPTSWQSNQVNNRFIAETLSSPTALKAHIFLRRPCAEPTSLSKTEDVYLLSIGPGLDGAAGRAHGGFNSLILDHITGTCAHREGGGTDPPPATAYLNVQYKAPVGTPAVLMARAWAERVEGRKVFVRGLLEDGEGGVYASAEALFVTPREGVNGVKL</sequence>
<name>A0A6A6BVN8_ZASCE</name>
<proteinExistence type="predicted"/>
<dbReference type="PANTHER" id="PTHR47260:SF3">
    <property type="entry name" value="THIOESTERASE FAMILY PROTEIN (AFU_ORTHOLOGUE AFUA_7G03960)"/>
    <property type="match status" value="1"/>
</dbReference>
<evidence type="ECO:0000313" key="3">
    <source>
        <dbReference type="EMBL" id="KAF2158841.1"/>
    </source>
</evidence>
<dbReference type="Proteomes" id="UP000799537">
    <property type="component" value="Unassembled WGS sequence"/>
</dbReference>
<dbReference type="GeneID" id="54572452"/>
<feature type="domain" description="Thioesterase" evidence="2">
    <location>
        <begin position="102"/>
        <end position="178"/>
    </location>
</feature>
<dbReference type="Pfam" id="PF03061">
    <property type="entry name" value="4HBT"/>
    <property type="match status" value="1"/>
</dbReference>
<dbReference type="EMBL" id="ML993648">
    <property type="protein sequence ID" value="KAF2158841.1"/>
    <property type="molecule type" value="Genomic_DNA"/>
</dbReference>
<dbReference type="Gene3D" id="3.10.129.10">
    <property type="entry name" value="Hotdog Thioesterase"/>
    <property type="match status" value="1"/>
</dbReference>
<feature type="region of interest" description="Disordered" evidence="1">
    <location>
        <begin position="1"/>
        <end position="23"/>
    </location>
</feature>
<feature type="compositionally biased region" description="Low complexity" evidence="1">
    <location>
        <begin position="1"/>
        <end position="11"/>
    </location>
</feature>
<gene>
    <name evidence="3" type="ORF">M409DRAFT_71460</name>
</gene>
<dbReference type="RefSeq" id="XP_033659730.1">
    <property type="nucleotide sequence ID" value="XM_033819180.1"/>
</dbReference>
<accession>A0A6A6BVN8</accession>